<protein>
    <submittedName>
        <fullName evidence="3">Cell surface receptor IPT/TIG domain protein</fullName>
    </submittedName>
</protein>
<gene>
    <name evidence="3" type="ordered locus">Shew_0638</name>
</gene>
<feature type="compositionally biased region" description="Low complexity" evidence="1">
    <location>
        <begin position="40"/>
        <end position="57"/>
    </location>
</feature>
<dbReference type="eggNOG" id="COG4547">
    <property type="taxonomic scope" value="Bacteria"/>
</dbReference>
<dbReference type="Gene3D" id="2.60.40.10">
    <property type="entry name" value="Immunoglobulins"/>
    <property type="match status" value="2"/>
</dbReference>
<dbReference type="InterPro" id="IPR013783">
    <property type="entry name" value="Ig-like_fold"/>
</dbReference>
<keyword evidence="3" id="KW-0675">Receptor</keyword>
<dbReference type="PROSITE" id="PS00018">
    <property type="entry name" value="EF_HAND_1"/>
    <property type="match status" value="1"/>
</dbReference>
<dbReference type="RefSeq" id="WP_011864444.1">
    <property type="nucleotide sequence ID" value="NC_009092.1"/>
</dbReference>
<dbReference type="InterPro" id="IPR014756">
    <property type="entry name" value="Ig_E-set"/>
</dbReference>
<proteinExistence type="predicted"/>
<dbReference type="InterPro" id="IPR002909">
    <property type="entry name" value="IPT_dom"/>
</dbReference>
<evidence type="ECO:0000259" key="2">
    <source>
        <dbReference type="Pfam" id="PF01833"/>
    </source>
</evidence>
<reference evidence="3 4" key="1">
    <citation type="submission" date="2007-03" db="EMBL/GenBank/DDBJ databases">
        <title>Complete sequence of Shewanella loihica PV-4.</title>
        <authorList>
            <consortium name="US DOE Joint Genome Institute"/>
            <person name="Copeland A."/>
            <person name="Lucas S."/>
            <person name="Lapidus A."/>
            <person name="Barry K."/>
            <person name="Detter J.C."/>
            <person name="Glavina del Rio T."/>
            <person name="Hammon N."/>
            <person name="Israni S."/>
            <person name="Dalin E."/>
            <person name="Tice H."/>
            <person name="Pitluck S."/>
            <person name="Chain P."/>
            <person name="Malfatti S."/>
            <person name="Shin M."/>
            <person name="Vergez L."/>
            <person name="Schmutz J."/>
            <person name="Larimer F."/>
            <person name="Land M."/>
            <person name="Hauser L."/>
            <person name="Kyrpides N."/>
            <person name="Mikhailova N."/>
            <person name="Romine M.F."/>
            <person name="Serres G."/>
            <person name="Fredrickson J."/>
            <person name="Tiedje J."/>
            <person name="Richardson P."/>
        </authorList>
    </citation>
    <scope>NUCLEOTIDE SEQUENCE [LARGE SCALE GENOMIC DNA]</scope>
    <source>
        <strain evidence="4">ATCC BAA-1088 / PV-4</strain>
    </source>
</reference>
<name>A3QAL2_SHELP</name>
<accession>A3QAL2</accession>
<dbReference type="PROSITE" id="PS51257">
    <property type="entry name" value="PROKAR_LIPOPROTEIN"/>
    <property type="match status" value="1"/>
</dbReference>
<dbReference type="OrthoDB" id="6242884at2"/>
<feature type="compositionally biased region" description="Acidic residues" evidence="1">
    <location>
        <begin position="281"/>
        <end position="300"/>
    </location>
</feature>
<dbReference type="Pfam" id="PF01833">
    <property type="entry name" value="TIG"/>
    <property type="match status" value="2"/>
</dbReference>
<evidence type="ECO:0000256" key="1">
    <source>
        <dbReference type="SAM" id="MobiDB-lite"/>
    </source>
</evidence>
<dbReference type="KEGG" id="slo:Shew_0638"/>
<dbReference type="SUPFAM" id="SSF81296">
    <property type="entry name" value="E set domains"/>
    <property type="match status" value="2"/>
</dbReference>
<dbReference type="STRING" id="323850.Shew_0638"/>
<feature type="compositionally biased region" description="Polar residues" evidence="1">
    <location>
        <begin position="321"/>
        <end position="331"/>
    </location>
</feature>
<keyword evidence="4" id="KW-1185">Reference proteome</keyword>
<dbReference type="Gene3D" id="2.60.120.380">
    <property type="match status" value="1"/>
</dbReference>
<dbReference type="HOGENOM" id="CLU_252004_0_0_6"/>
<feature type="domain" description="IPT/TIG" evidence="2">
    <location>
        <begin position="1184"/>
        <end position="1264"/>
    </location>
</feature>
<feature type="domain" description="IPT/TIG" evidence="2">
    <location>
        <begin position="472"/>
        <end position="542"/>
    </location>
</feature>
<dbReference type="Proteomes" id="UP000001558">
    <property type="component" value="Chromosome"/>
</dbReference>
<evidence type="ECO:0000313" key="4">
    <source>
        <dbReference type="Proteomes" id="UP000001558"/>
    </source>
</evidence>
<organism evidence="3 4">
    <name type="scientific">Shewanella loihica (strain ATCC BAA-1088 / PV-4)</name>
    <dbReference type="NCBI Taxonomy" id="323850"/>
    <lineage>
        <taxon>Bacteria</taxon>
        <taxon>Pseudomonadati</taxon>
        <taxon>Pseudomonadota</taxon>
        <taxon>Gammaproteobacteria</taxon>
        <taxon>Alteromonadales</taxon>
        <taxon>Shewanellaceae</taxon>
        <taxon>Shewanella</taxon>
    </lineage>
</organism>
<dbReference type="EMBL" id="CP000606">
    <property type="protein sequence ID" value="ABO22510.1"/>
    <property type="molecule type" value="Genomic_DNA"/>
</dbReference>
<sequence precursor="true">MKHTSRLTKQHWLALMLTSTLAITGCNGELKEGEGPNSQVPTDPVDPVDPTNPTEPTEPTDPTDPTEPPQVGTWENRDEDGDGVVDELDDYPFDASKHAYPLFVEQEPNDNPAVATPIEIDLGVRVQGVIDSEFDKGDLFKFHVDKPQSYTAYFTSPSARFKPQVYVSDANGLVINDIQLYRYTRANTYVVNFPVYTPGTYQLSIIDENYAGGSDLTYQVTMFNDQDIDGFDDTKEPALGADINENDQDKDKIIDGIEFSMALESLGLDTDRDGIPNWLDTDSDGDSFNDSIEGMEDLDNDGAPNFLERDADGNGIDDQLESGNSNDPTNTDNDKFIDHLDNDDDNDDIFDKNDAQRLIPATIVSWTKPGDLFIESLHTLFQQNKIKNYLRAGDEFELTVEGVSSASENTLLVVNINGRIYNLFPKQVEHASQRSHLRFLLPQDMGKGALSIVIGTNKSDPFPIEIGDAELPILMSSNPRSLKPGQQITLSGDNFDEDTSVFFNNQPVNAQFVDENTVRTTVPETLSGGSYSVSNAHGQSNPITFIITQEIAVNVLEPSAKPLAAIGGIYPEMAKALNGNSFELEKMGSEAEVIFSYTQGADGQLEAYLSTVYSMNQDSISLSFESTALASLVLHMNYYYEAKGVGTEKFMQIVQTTQAYQAYLAEAKAALAKDTSFFGYKARKAEAYDLLNRFESKIKEELTSKRLLKSSLSPSKARFTPLDDDAAGSSTNQALSAIEPSIVSYPETNGTWQAFDMSMAATTFAENSTEIMNNCGEGVDPKWYQVLNADGCVEIRNRSQLYLSARIYPIDSKTGEIKTDLASLNKPIADHITTPWDSGMMGPQSGTWLGISLWSSDSLIDKCVYTDCLYQIITPGVDGIFGPSPFSFRGQEAYDKRAQDARKMLAIRTIIDNVVIRFYSILFDAAGIDLNDSKYKKQATALAIVKAVYQYLPAISTEIDKLMAKDKPSFDDWQTLAANLGKELYSKEIKAVISDPTNRASYGPVTMALLTALEVDEKYFINKMLQKVAQKFIPGWGTITSVYEASKLADSMVDMAKTIDDLVDVPTKLDYIVTWGLKASDITPRAIEKTQETKRFTIVGSGMAVVKGVFGDTKPEVKVFDLGKGEKQLDTSFVSVNKLGTELTFDLNDISQIENAVGPLKVEVHHRDEVAEVPYEILIGTDLTITNITPNKASPGTELEISGIGFSKQPMGNIVTFSGANGERIRAAVKSATTDTLVIIVPNGAVTGYITVEVANILSNQYPFVGPSQLLITFGDNGNFNDDVFKLSVNNKVMYDNNQPQRKVGPLNVSLEEGEHTVQLTGIRADDGIATYYIEFAGDVVNVSGDALTGRDLCPNTHKTYKVTIASGADSSGQSASLKAQIQPMILQPEYANMAAETPTECPKANQ</sequence>
<feature type="region of interest" description="Disordered" evidence="1">
    <location>
        <begin position="277"/>
        <end position="340"/>
    </location>
</feature>
<feature type="compositionally biased region" description="Acidic residues" evidence="1">
    <location>
        <begin position="77"/>
        <end position="86"/>
    </location>
</feature>
<feature type="region of interest" description="Disordered" evidence="1">
    <location>
        <begin position="27"/>
        <end position="86"/>
    </location>
</feature>
<dbReference type="InterPro" id="IPR018247">
    <property type="entry name" value="EF_Hand_1_Ca_BS"/>
</dbReference>
<evidence type="ECO:0000313" key="3">
    <source>
        <dbReference type="EMBL" id="ABO22510.1"/>
    </source>
</evidence>